<protein>
    <recommendedName>
        <fullName evidence="3">Chitooligosaccharide deacetylase</fullName>
    </recommendedName>
    <alternativeName>
        <fullName evidence="5">Nodulation protein B</fullName>
    </alternativeName>
</protein>
<dbReference type="PROSITE" id="PS51677">
    <property type="entry name" value="NODB"/>
    <property type="match status" value="1"/>
</dbReference>
<dbReference type="Pfam" id="PF01522">
    <property type="entry name" value="Polysacc_deac_1"/>
    <property type="match status" value="2"/>
</dbReference>
<dbReference type="OrthoDB" id="9814639at2"/>
<dbReference type="InterPro" id="IPR051398">
    <property type="entry name" value="Polysacch_Deacetylase"/>
</dbReference>
<dbReference type="GO" id="GO:0005975">
    <property type="term" value="P:carbohydrate metabolic process"/>
    <property type="evidence" value="ECO:0007669"/>
    <property type="project" value="InterPro"/>
</dbReference>
<organism evidence="7 8">
    <name type="scientific">Ciceribacter selenitireducens ATCC BAA-1503</name>
    <dbReference type="NCBI Taxonomy" id="1336235"/>
    <lineage>
        <taxon>Bacteria</taxon>
        <taxon>Pseudomonadati</taxon>
        <taxon>Pseudomonadota</taxon>
        <taxon>Alphaproteobacteria</taxon>
        <taxon>Hyphomicrobiales</taxon>
        <taxon>Rhizobiaceae</taxon>
        <taxon>Ciceribacter</taxon>
    </lineage>
</organism>
<evidence type="ECO:0000256" key="4">
    <source>
        <dbReference type="ARBA" id="ARBA00022729"/>
    </source>
</evidence>
<sequence>MPTSFYLDNVRNLLRNLRQEPISALPGRLAAIARPKMFRLSEEAAHRTGAGAILARAYRGKGIALMFHEIHSDVDGELRTGCSAAQLARIIDAVRADGRDIATIGEGLRRLAEPDSAPFALLTFDDGYRDNRTNALPVLERAQAPMTLFAPTGMITREINAWWLGLREIIKTWDQFDLPAMGRSFDCGDLASKMSTMRTVTGWIGTDQSRADALAPVFAAKGIDLATLVERHAMDEAELRTFAAHPLVEIGAHTQSHRFLSALDEATVLDELKSNKAYLENLLGRPVRYLAYPFGTPGACGEREARLAALAGFEASFTTRAGHLFAEHLRHPQLLPRIDVGYAPQSRAALASRLSGLHRAMTTGFGNPVATRT</sequence>
<evidence type="ECO:0000313" key="7">
    <source>
        <dbReference type="EMBL" id="SSC65412.1"/>
    </source>
</evidence>
<name>A0A376AC72_9HYPH</name>
<reference evidence="8" key="1">
    <citation type="submission" date="2018-07" db="EMBL/GenBank/DDBJ databases">
        <authorList>
            <person name="Peiro R."/>
            <person name="Begona"/>
            <person name="Cbmso G."/>
            <person name="Lopez M."/>
            <person name="Gonzalez S."/>
        </authorList>
    </citation>
    <scope>NUCLEOTIDE SEQUENCE [LARGE SCALE GENOMIC DNA]</scope>
</reference>
<dbReference type="Proteomes" id="UP000254764">
    <property type="component" value="Unassembled WGS sequence"/>
</dbReference>
<keyword evidence="4" id="KW-0732">Signal</keyword>
<comment type="similarity">
    <text evidence="2">Belongs to the polysaccharide deacetylase family.</text>
</comment>
<comment type="function">
    <text evidence="1">Is involved in generating a small heat-stable compound (Nod), an acylated oligomer of N-acetylglucosamine, that stimulates mitosis in various plant protoplasts.</text>
</comment>
<dbReference type="PANTHER" id="PTHR34216">
    <property type="match status" value="1"/>
</dbReference>
<dbReference type="InterPro" id="IPR002509">
    <property type="entry name" value="NODB_dom"/>
</dbReference>
<accession>A0A376AC72</accession>
<evidence type="ECO:0000259" key="6">
    <source>
        <dbReference type="PROSITE" id="PS51677"/>
    </source>
</evidence>
<proteinExistence type="inferred from homology"/>
<feature type="domain" description="NodB homology" evidence="6">
    <location>
        <begin position="118"/>
        <end position="373"/>
    </location>
</feature>
<keyword evidence="8" id="KW-1185">Reference proteome</keyword>
<dbReference type="InterPro" id="IPR011330">
    <property type="entry name" value="Glyco_hydro/deAcase_b/a-brl"/>
</dbReference>
<dbReference type="PANTHER" id="PTHR34216:SF7">
    <property type="entry name" value="POLY-BETA-1,6-N-ACETYL-D-GLUCOSAMINE N-DEACETYLASE"/>
    <property type="match status" value="1"/>
</dbReference>
<dbReference type="RefSeq" id="WP_115668481.1">
    <property type="nucleotide sequence ID" value="NZ_UEYP01000001.1"/>
</dbReference>
<dbReference type="Gene3D" id="3.20.20.370">
    <property type="entry name" value="Glycoside hydrolase/deacetylase"/>
    <property type="match status" value="1"/>
</dbReference>
<dbReference type="EMBL" id="UEYP01000001">
    <property type="protein sequence ID" value="SSC65412.1"/>
    <property type="molecule type" value="Genomic_DNA"/>
</dbReference>
<evidence type="ECO:0000313" key="8">
    <source>
        <dbReference type="Proteomes" id="UP000254764"/>
    </source>
</evidence>
<dbReference type="AlphaFoldDB" id="A0A376AC72"/>
<gene>
    <name evidence="7" type="ORF">RHIZ70_1120</name>
</gene>
<evidence type="ECO:0000256" key="3">
    <source>
        <dbReference type="ARBA" id="ARBA00020071"/>
    </source>
</evidence>
<dbReference type="GO" id="GO:0016810">
    <property type="term" value="F:hydrolase activity, acting on carbon-nitrogen (but not peptide) bonds"/>
    <property type="evidence" value="ECO:0007669"/>
    <property type="project" value="InterPro"/>
</dbReference>
<dbReference type="SUPFAM" id="SSF88713">
    <property type="entry name" value="Glycoside hydrolase/deacetylase"/>
    <property type="match status" value="1"/>
</dbReference>
<evidence type="ECO:0000256" key="5">
    <source>
        <dbReference type="ARBA" id="ARBA00032976"/>
    </source>
</evidence>
<evidence type="ECO:0000256" key="1">
    <source>
        <dbReference type="ARBA" id="ARBA00003236"/>
    </source>
</evidence>
<evidence type="ECO:0000256" key="2">
    <source>
        <dbReference type="ARBA" id="ARBA00010973"/>
    </source>
</evidence>